<sequence>MIDCLGLEVTGSKEESLAAINDCIKRDLNYGDTSYTTFQTLIDNDPECPTLKILYIYLMILQEADNKEIANTLLPQIQNCNSRERLWIRSLLTLLNEGVCAAIPILSQIVDENPKDFFAAKFGIFMCLCTGRKPEMLNIVSYLQRESDHWQSAECCSFICFGYLENNLLIESENYGRRALELNPHNAWAQHNIGHIYAAKNEFENGIRVLEGHSEDWKGNFIYTHNWWHLAIFNVFLRNFGAAEEIFRTHVLGRNWWASVNVINSLAMLLYLDFFGRDVVGYLTPEFLEILRSKKILGAKRGLVCAMVIWALYKAGLHSEAIEIKDSQQGVIKKAAEVLLNLASGNKAEARRIATEEIPNIQLLGGSIEQNQALTDCLSMTRTEIFYSEG</sequence>
<evidence type="ECO:0000256" key="2">
    <source>
        <dbReference type="ARBA" id="ARBA00019992"/>
    </source>
</evidence>
<comment type="caution">
    <text evidence="5">The sequence shown here is derived from an EMBL/GenBank/DDBJ whole genome shotgun (WGS) entry which is preliminary data.</text>
</comment>
<keyword evidence="6" id="KW-1185">Reference proteome</keyword>
<evidence type="ECO:0000256" key="3">
    <source>
        <dbReference type="ARBA" id="ARBA00022737"/>
    </source>
</evidence>
<evidence type="ECO:0000313" key="6">
    <source>
        <dbReference type="Proteomes" id="UP001162131"/>
    </source>
</evidence>
<organism evidence="5 6">
    <name type="scientific">Blepharisma stoltei</name>
    <dbReference type="NCBI Taxonomy" id="1481888"/>
    <lineage>
        <taxon>Eukaryota</taxon>
        <taxon>Sar</taxon>
        <taxon>Alveolata</taxon>
        <taxon>Ciliophora</taxon>
        <taxon>Postciliodesmatophora</taxon>
        <taxon>Heterotrichea</taxon>
        <taxon>Heterotrichida</taxon>
        <taxon>Blepharismidae</taxon>
        <taxon>Blepharisma</taxon>
    </lineage>
</organism>
<comment type="similarity">
    <text evidence="1">Belongs to the TTC38 family.</text>
</comment>
<dbReference type="AlphaFoldDB" id="A0AAU9J9Q0"/>
<dbReference type="Proteomes" id="UP001162131">
    <property type="component" value="Unassembled WGS sequence"/>
</dbReference>
<name>A0AAU9J9Q0_9CILI</name>
<dbReference type="EMBL" id="CAJZBQ010000020">
    <property type="protein sequence ID" value="CAG9318463.1"/>
    <property type="molecule type" value="Genomic_DNA"/>
</dbReference>
<dbReference type="InterPro" id="IPR011990">
    <property type="entry name" value="TPR-like_helical_dom_sf"/>
</dbReference>
<protein>
    <recommendedName>
        <fullName evidence="2">Tetratricopeptide repeat protein 38</fullName>
    </recommendedName>
</protein>
<evidence type="ECO:0000256" key="1">
    <source>
        <dbReference type="ARBA" id="ARBA00005857"/>
    </source>
</evidence>
<dbReference type="SUPFAM" id="SSF48452">
    <property type="entry name" value="TPR-like"/>
    <property type="match status" value="1"/>
</dbReference>
<gene>
    <name evidence="5" type="ORF">BSTOLATCC_MIC20937</name>
</gene>
<dbReference type="InterPro" id="IPR033891">
    <property type="entry name" value="TTC38"/>
</dbReference>
<keyword evidence="3" id="KW-0677">Repeat</keyword>
<dbReference type="PANTHER" id="PTHR16263:SF4">
    <property type="entry name" value="TETRATRICOPEPTIDE REPEAT PROTEIN 38"/>
    <property type="match status" value="1"/>
</dbReference>
<dbReference type="PANTHER" id="PTHR16263">
    <property type="entry name" value="TETRATRICOPEPTIDE REPEAT PROTEIN 38"/>
    <property type="match status" value="1"/>
</dbReference>
<dbReference type="Gene3D" id="1.25.40.10">
    <property type="entry name" value="Tetratricopeptide repeat domain"/>
    <property type="match status" value="1"/>
</dbReference>
<reference evidence="5" key="1">
    <citation type="submission" date="2021-09" db="EMBL/GenBank/DDBJ databases">
        <authorList>
            <consortium name="AG Swart"/>
            <person name="Singh M."/>
            <person name="Singh A."/>
            <person name="Seah K."/>
            <person name="Emmerich C."/>
        </authorList>
    </citation>
    <scope>NUCLEOTIDE SEQUENCE</scope>
    <source>
        <strain evidence="5">ATCC30299</strain>
    </source>
</reference>
<evidence type="ECO:0000313" key="5">
    <source>
        <dbReference type="EMBL" id="CAG9318463.1"/>
    </source>
</evidence>
<proteinExistence type="inferred from homology"/>
<evidence type="ECO:0000256" key="4">
    <source>
        <dbReference type="ARBA" id="ARBA00022803"/>
    </source>
</evidence>
<keyword evidence="4" id="KW-0802">TPR repeat</keyword>
<accession>A0AAU9J9Q0</accession>